<reference evidence="1" key="1">
    <citation type="submission" date="2022-10" db="EMBL/GenBank/DDBJ databases">
        <title>Determination and structural analysis of whole genome sequence of Sarocladium strictum F4-1.</title>
        <authorList>
            <person name="Hu L."/>
            <person name="Jiang Y."/>
        </authorList>
    </citation>
    <scope>NUCLEOTIDE SEQUENCE</scope>
    <source>
        <strain evidence="1">F4-1</strain>
    </source>
</reference>
<name>A0AA39GAH6_SARSR</name>
<gene>
    <name evidence="1" type="ORF">NLU13_8875</name>
</gene>
<protein>
    <submittedName>
        <fullName evidence="1">Uncharacterized protein</fullName>
    </submittedName>
</protein>
<dbReference type="Proteomes" id="UP001175261">
    <property type="component" value="Unassembled WGS sequence"/>
</dbReference>
<dbReference type="EMBL" id="JAPDFR010000009">
    <property type="protein sequence ID" value="KAK0382959.1"/>
    <property type="molecule type" value="Genomic_DNA"/>
</dbReference>
<comment type="caution">
    <text evidence="1">The sequence shown here is derived from an EMBL/GenBank/DDBJ whole genome shotgun (WGS) entry which is preliminary data.</text>
</comment>
<accession>A0AA39GAH6</accession>
<sequence>MANQGPRMVGYPRLAASGPPSNVVKAGERFLVVVATDRLHAAEGNTCTLTAIDGPTTPGQMRQDQGQRVAVANMFPEQGYSTYHFVIRFDLEPGVLAALRKEGPPDGRRPFLVGPYTLSFEVTCKEPHHNVWHSSRVSIDVYKEIDVGVLRMTSAWERYITGRRTLQ</sequence>
<dbReference type="AlphaFoldDB" id="A0AA39GAH6"/>
<organism evidence="1 2">
    <name type="scientific">Sarocladium strictum</name>
    <name type="common">Black bundle disease fungus</name>
    <name type="synonym">Acremonium strictum</name>
    <dbReference type="NCBI Taxonomy" id="5046"/>
    <lineage>
        <taxon>Eukaryota</taxon>
        <taxon>Fungi</taxon>
        <taxon>Dikarya</taxon>
        <taxon>Ascomycota</taxon>
        <taxon>Pezizomycotina</taxon>
        <taxon>Sordariomycetes</taxon>
        <taxon>Hypocreomycetidae</taxon>
        <taxon>Hypocreales</taxon>
        <taxon>Sarocladiaceae</taxon>
        <taxon>Sarocladium</taxon>
    </lineage>
</organism>
<keyword evidence="2" id="KW-1185">Reference proteome</keyword>
<evidence type="ECO:0000313" key="1">
    <source>
        <dbReference type="EMBL" id="KAK0382959.1"/>
    </source>
</evidence>
<proteinExistence type="predicted"/>
<evidence type="ECO:0000313" key="2">
    <source>
        <dbReference type="Proteomes" id="UP001175261"/>
    </source>
</evidence>